<keyword evidence="1" id="KW-0812">Transmembrane</keyword>
<name>A0A4Q9R5P4_9GAMM</name>
<evidence type="ECO:0000256" key="1">
    <source>
        <dbReference type="SAM" id="Phobius"/>
    </source>
</evidence>
<comment type="caution">
    <text evidence="3">The sequence shown here is derived from an EMBL/GenBank/DDBJ whole genome shotgun (WGS) entry which is preliminary data.</text>
</comment>
<sequence>MHCHRGRSDCAMVNSRNRGQAMVEFLIVIPVLILLIFGMVQAALIYTAKSGLNYATFQAARIGAMNHAQYEDIRRGLIRGMYPMFSHSQMSAEQRMELTVAEVDNHVLITRISPSQDSFSAFQTAHADLLADGESTPAIPNDNLMYRAPQQNPVSIQDANLLKIRVQYCMKLIVPMVEHLLSSASSFNHRQVVGSFREVSQRTTAQYSAICQARRGFVVTSEATVRMQSAAVNDADSCGAGRRMLCP</sequence>
<dbReference type="EMBL" id="QJUM01000003">
    <property type="protein sequence ID" value="TBV09030.1"/>
    <property type="molecule type" value="Genomic_DNA"/>
</dbReference>
<dbReference type="AlphaFoldDB" id="A0A4Q9R5P4"/>
<evidence type="ECO:0000313" key="4">
    <source>
        <dbReference type="EMBL" id="TBV09030.1"/>
    </source>
</evidence>
<organism evidence="3 6">
    <name type="scientific">Phytopseudomonas dryadis</name>
    <dbReference type="NCBI Taxonomy" id="2487520"/>
    <lineage>
        <taxon>Bacteria</taxon>
        <taxon>Pseudomonadati</taxon>
        <taxon>Pseudomonadota</taxon>
        <taxon>Gammaproteobacteria</taxon>
        <taxon>Pseudomonadales</taxon>
        <taxon>Pseudomonadaceae</taxon>
        <taxon>Phytopseudomonas</taxon>
    </lineage>
</organism>
<protein>
    <recommendedName>
        <fullName evidence="2">TadE-like domain-containing protein</fullName>
    </recommendedName>
</protein>
<proteinExistence type="predicted"/>
<feature type="domain" description="TadE-like" evidence="2">
    <location>
        <begin position="19"/>
        <end position="61"/>
    </location>
</feature>
<keyword evidence="5" id="KW-1185">Reference proteome</keyword>
<evidence type="ECO:0000259" key="2">
    <source>
        <dbReference type="Pfam" id="PF07811"/>
    </source>
</evidence>
<evidence type="ECO:0000313" key="3">
    <source>
        <dbReference type="EMBL" id="TBU95867.1"/>
    </source>
</evidence>
<dbReference type="Proteomes" id="UP000291334">
    <property type="component" value="Unassembled WGS sequence"/>
</dbReference>
<dbReference type="Proteomes" id="UP000293172">
    <property type="component" value="Unassembled WGS sequence"/>
</dbReference>
<accession>A0A4Q9R5P4</accession>
<gene>
    <name evidence="4" type="ORF">DNK34_03620</name>
    <name evidence="3" type="ORF">DNK44_05925</name>
</gene>
<feature type="transmembrane region" description="Helical" evidence="1">
    <location>
        <begin position="21"/>
        <end position="46"/>
    </location>
</feature>
<dbReference type="InterPro" id="IPR012495">
    <property type="entry name" value="TadE-like_dom"/>
</dbReference>
<keyword evidence="1" id="KW-0472">Membrane</keyword>
<dbReference type="Pfam" id="PF07811">
    <property type="entry name" value="TadE"/>
    <property type="match status" value="1"/>
</dbReference>
<dbReference type="OrthoDB" id="8830148at2"/>
<reference evidence="5 6" key="1">
    <citation type="submission" date="2018-06" db="EMBL/GenBank/DDBJ databases">
        <title>Three novel Pseudomonas species isolated from symptomatic oak.</title>
        <authorList>
            <person name="Bueno-Gonzalez V."/>
            <person name="Brady C."/>
        </authorList>
    </citation>
    <scope>NUCLEOTIDE SEQUENCE [LARGE SCALE GENOMIC DNA]</scope>
    <source>
        <strain evidence="4 5">P26B</strain>
        <strain evidence="3 6">P6B</strain>
    </source>
</reference>
<dbReference type="EMBL" id="QJUL01000006">
    <property type="protein sequence ID" value="TBU95867.1"/>
    <property type="molecule type" value="Genomic_DNA"/>
</dbReference>
<evidence type="ECO:0000313" key="6">
    <source>
        <dbReference type="Proteomes" id="UP000293172"/>
    </source>
</evidence>
<evidence type="ECO:0000313" key="5">
    <source>
        <dbReference type="Proteomes" id="UP000291334"/>
    </source>
</evidence>
<keyword evidence="1" id="KW-1133">Transmembrane helix</keyword>